<dbReference type="CDD" id="cd03219">
    <property type="entry name" value="ABC_Mj1267_LivG_branched"/>
    <property type="match status" value="1"/>
</dbReference>
<keyword evidence="1" id="KW-0813">Transport</keyword>
<dbReference type="GO" id="GO:0005886">
    <property type="term" value="C:plasma membrane"/>
    <property type="evidence" value="ECO:0007669"/>
    <property type="project" value="TreeGrafter"/>
</dbReference>
<dbReference type="Pfam" id="PF12399">
    <property type="entry name" value="BCA_ABC_TP_C"/>
    <property type="match status" value="1"/>
</dbReference>
<dbReference type="InterPro" id="IPR003439">
    <property type="entry name" value="ABC_transporter-like_ATP-bd"/>
</dbReference>
<dbReference type="GO" id="GO:0005524">
    <property type="term" value="F:ATP binding"/>
    <property type="evidence" value="ECO:0007669"/>
    <property type="project" value="UniProtKB-KW"/>
</dbReference>
<dbReference type="AlphaFoldDB" id="A0A7Y9IXU4"/>
<dbReference type="InterPro" id="IPR051120">
    <property type="entry name" value="ABC_AA/LPS_Transport"/>
</dbReference>
<dbReference type="EMBL" id="JACBYR010000002">
    <property type="protein sequence ID" value="NYE85011.1"/>
    <property type="molecule type" value="Genomic_DNA"/>
</dbReference>
<comment type="caution">
    <text evidence="7">The sequence shown here is derived from an EMBL/GenBank/DDBJ whole genome shotgun (WGS) entry which is preliminary data.</text>
</comment>
<dbReference type="RefSeq" id="WP_257022580.1">
    <property type="nucleotide sequence ID" value="NZ_JACBYR010000002.1"/>
</dbReference>
<evidence type="ECO:0000256" key="2">
    <source>
        <dbReference type="ARBA" id="ARBA00022475"/>
    </source>
</evidence>
<sequence length="324" mass="33240">MNATATNAAATNAASTNAAANGMATGTARPAGAGQPLLRVSNVTVRFGGLTAIDSVSFDVFAGELLGLIGPNGAGKTTMLRSITGVVRPTEGDVSLEGSSLSGLSIDRRVRLGLALSQQLVKPLRNISVIDNVALAAGAGKTVSPLRALLNRSDVMEREQAMVMLERVGIARHADESPAIQPLGVLKRLEMARALAQSPRLLLLDEPLAGLNTKEAHSLADTIADINAQGVTIVLIEHNLGEVMRICKRLVVLDNGRRIAEGDPRAVMNDPAVRTAYLGGDTMADGQQGGQAAASGQPSQPSQPGQPGPSAPATTATVPGAPHA</sequence>
<dbReference type="Pfam" id="PF00005">
    <property type="entry name" value="ABC_tran"/>
    <property type="match status" value="1"/>
</dbReference>
<keyword evidence="8" id="KW-1185">Reference proteome</keyword>
<evidence type="ECO:0000313" key="8">
    <source>
        <dbReference type="Proteomes" id="UP000542125"/>
    </source>
</evidence>
<evidence type="ECO:0000259" key="6">
    <source>
        <dbReference type="PROSITE" id="PS50893"/>
    </source>
</evidence>
<dbReference type="InterPro" id="IPR032823">
    <property type="entry name" value="BCA_ABC_TP_C"/>
</dbReference>
<evidence type="ECO:0000256" key="4">
    <source>
        <dbReference type="ARBA" id="ARBA00022840"/>
    </source>
</evidence>
<organism evidence="7 8">
    <name type="scientific">Pigmentiphaga litoralis</name>
    <dbReference type="NCBI Taxonomy" id="516702"/>
    <lineage>
        <taxon>Bacteria</taxon>
        <taxon>Pseudomonadati</taxon>
        <taxon>Pseudomonadota</taxon>
        <taxon>Betaproteobacteria</taxon>
        <taxon>Burkholderiales</taxon>
        <taxon>Alcaligenaceae</taxon>
        <taxon>Pigmentiphaga</taxon>
    </lineage>
</organism>
<evidence type="ECO:0000256" key="1">
    <source>
        <dbReference type="ARBA" id="ARBA00022448"/>
    </source>
</evidence>
<dbReference type="PANTHER" id="PTHR45772">
    <property type="entry name" value="CONSERVED COMPONENT OF ABC TRANSPORTER FOR NATURAL AMINO ACIDS-RELATED"/>
    <property type="match status" value="1"/>
</dbReference>
<dbReference type="PANTHER" id="PTHR45772:SF2">
    <property type="entry name" value="ABC TRANSPORTER ATP-BINDING PROTEIN"/>
    <property type="match status" value="1"/>
</dbReference>
<evidence type="ECO:0000256" key="3">
    <source>
        <dbReference type="ARBA" id="ARBA00022741"/>
    </source>
</evidence>
<evidence type="ECO:0000256" key="5">
    <source>
        <dbReference type="SAM" id="MobiDB-lite"/>
    </source>
</evidence>
<evidence type="ECO:0000313" key="7">
    <source>
        <dbReference type="EMBL" id="NYE85011.1"/>
    </source>
</evidence>
<dbReference type="PROSITE" id="PS50893">
    <property type="entry name" value="ABC_TRANSPORTER_2"/>
    <property type="match status" value="1"/>
</dbReference>
<reference evidence="7 8" key="1">
    <citation type="submission" date="2020-07" db="EMBL/GenBank/DDBJ databases">
        <title>Genomic Encyclopedia of Type Strains, Phase IV (KMG-V): Genome sequencing to study the core and pangenomes of soil and plant-associated prokaryotes.</title>
        <authorList>
            <person name="Whitman W."/>
        </authorList>
    </citation>
    <scope>NUCLEOTIDE SEQUENCE [LARGE SCALE GENOMIC DNA]</scope>
    <source>
        <strain evidence="7 8">SAS40</strain>
    </source>
</reference>
<accession>A0A7Y9IXU4</accession>
<keyword evidence="3" id="KW-0547">Nucleotide-binding</keyword>
<feature type="compositionally biased region" description="Low complexity" evidence="5">
    <location>
        <begin position="311"/>
        <end position="324"/>
    </location>
</feature>
<dbReference type="InterPro" id="IPR003593">
    <property type="entry name" value="AAA+_ATPase"/>
</dbReference>
<proteinExistence type="predicted"/>
<gene>
    <name evidence="7" type="ORF">FHW18_004318</name>
</gene>
<name>A0A7Y9IXU4_9BURK</name>
<protein>
    <submittedName>
        <fullName evidence="7">Branched-chain amino acid transport system ATP-binding protein</fullName>
    </submittedName>
</protein>
<dbReference type="SUPFAM" id="SSF52540">
    <property type="entry name" value="P-loop containing nucleoside triphosphate hydrolases"/>
    <property type="match status" value="1"/>
</dbReference>
<dbReference type="Proteomes" id="UP000542125">
    <property type="component" value="Unassembled WGS sequence"/>
</dbReference>
<dbReference type="GO" id="GO:0016887">
    <property type="term" value="F:ATP hydrolysis activity"/>
    <property type="evidence" value="ECO:0007669"/>
    <property type="project" value="InterPro"/>
</dbReference>
<feature type="region of interest" description="Disordered" evidence="5">
    <location>
        <begin position="279"/>
        <end position="324"/>
    </location>
</feature>
<feature type="compositionally biased region" description="Low complexity" evidence="5">
    <location>
        <begin position="290"/>
        <end position="303"/>
    </location>
</feature>
<keyword evidence="2" id="KW-1003">Cell membrane</keyword>
<feature type="domain" description="ABC transporter" evidence="6">
    <location>
        <begin position="38"/>
        <end position="280"/>
    </location>
</feature>
<dbReference type="InterPro" id="IPR027417">
    <property type="entry name" value="P-loop_NTPase"/>
</dbReference>
<dbReference type="Gene3D" id="3.40.50.300">
    <property type="entry name" value="P-loop containing nucleotide triphosphate hydrolases"/>
    <property type="match status" value="1"/>
</dbReference>
<keyword evidence="2" id="KW-0472">Membrane</keyword>
<keyword evidence="4 7" id="KW-0067">ATP-binding</keyword>
<dbReference type="SMART" id="SM00382">
    <property type="entry name" value="AAA"/>
    <property type="match status" value="1"/>
</dbReference>